<keyword evidence="6 10" id="KW-0805">Transcription regulation</keyword>
<evidence type="ECO:0000256" key="8">
    <source>
        <dbReference type="ARBA" id="ARBA00023242"/>
    </source>
</evidence>
<dbReference type="Gene3D" id="3.10.20.90">
    <property type="entry name" value="Phosphatidylinositol 3-kinase Catalytic Subunit, Chain A, domain 1"/>
    <property type="match status" value="1"/>
</dbReference>
<evidence type="ECO:0000313" key="13">
    <source>
        <dbReference type="EMBL" id="KAF8727322.1"/>
    </source>
</evidence>
<dbReference type="InterPro" id="IPR033389">
    <property type="entry name" value="AUX/IAA_dom"/>
</dbReference>
<keyword evidence="5 10" id="KW-0678">Repressor</keyword>
<evidence type="ECO:0000256" key="10">
    <source>
        <dbReference type="RuleBase" id="RU004549"/>
    </source>
</evidence>
<reference evidence="13" key="1">
    <citation type="submission" date="2020-07" db="EMBL/GenBank/DDBJ databases">
        <title>Genome sequence and genetic diversity analysis of an under-domesticated orphan crop, white fonio (Digitaria exilis).</title>
        <authorList>
            <person name="Bennetzen J.L."/>
            <person name="Chen S."/>
            <person name="Ma X."/>
            <person name="Wang X."/>
            <person name="Yssel A.E.J."/>
            <person name="Chaluvadi S.R."/>
            <person name="Johnson M."/>
            <person name="Gangashetty P."/>
            <person name="Hamidou F."/>
            <person name="Sanogo M.D."/>
            <person name="Zwaenepoel A."/>
            <person name="Wallace J."/>
            <person name="Van De Peer Y."/>
            <person name="Van Deynze A."/>
        </authorList>
    </citation>
    <scope>NUCLEOTIDE SEQUENCE</scope>
    <source>
        <tissue evidence="13">Leaves</tissue>
    </source>
</reference>
<evidence type="ECO:0000256" key="5">
    <source>
        <dbReference type="ARBA" id="ARBA00022491"/>
    </source>
</evidence>
<dbReference type="PANTHER" id="PTHR31734:SF237">
    <property type="entry name" value="AUXIN-RESPONSIVE PROTEIN IAA18"/>
    <property type="match status" value="1"/>
</dbReference>
<feature type="compositionally biased region" description="Polar residues" evidence="11">
    <location>
        <begin position="192"/>
        <end position="202"/>
    </location>
</feature>
<evidence type="ECO:0000256" key="7">
    <source>
        <dbReference type="ARBA" id="ARBA00023163"/>
    </source>
</evidence>
<organism evidence="13 14">
    <name type="scientific">Digitaria exilis</name>
    <dbReference type="NCBI Taxonomy" id="1010633"/>
    <lineage>
        <taxon>Eukaryota</taxon>
        <taxon>Viridiplantae</taxon>
        <taxon>Streptophyta</taxon>
        <taxon>Embryophyta</taxon>
        <taxon>Tracheophyta</taxon>
        <taxon>Spermatophyta</taxon>
        <taxon>Magnoliopsida</taxon>
        <taxon>Liliopsida</taxon>
        <taxon>Poales</taxon>
        <taxon>Poaceae</taxon>
        <taxon>PACMAD clade</taxon>
        <taxon>Panicoideae</taxon>
        <taxon>Panicodae</taxon>
        <taxon>Paniceae</taxon>
        <taxon>Anthephorinae</taxon>
        <taxon>Digitaria</taxon>
    </lineage>
</organism>
<protein>
    <recommendedName>
        <fullName evidence="10">Auxin-responsive protein</fullName>
    </recommendedName>
</protein>
<feature type="domain" description="PB1" evidence="12">
    <location>
        <begin position="222"/>
        <end position="326"/>
    </location>
</feature>
<keyword evidence="14" id="KW-1185">Reference proteome</keyword>
<evidence type="ECO:0000256" key="11">
    <source>
        <dbReference type="SAM" id="MobiDB-lite"/>
    </source>
</evidence>
<dbReference type="GO" id="GO:0005634">
    <property type="term" value="C:nucleus"/>
    <property type="evidence" value="ECO:0007669"/>
    <property type="project" value="UniProtKB-SubCell"/>
</dbReference>
<dbReference type="OrthoDB" id="615826at2759"/>
<dbReference type="FunFam" id="3.10.20.90:FF:000225">
    <property type="entry name" value="Auxin-responsive protein"/>
    <property type="match status" value="1"/>
</dbReference>
<evidence type="ECO:0000259" key="12">
    <source>
        <dbReference type="PROSITE" id="PS51745"/>
    </source>
</evidence>
<dbReference type="Pfam" id="PF02309">
    <property type="entry name" value="AUX_IAA"/>
    <property type="match status" value="1"/>
</dbReference>
<dbReference type="AlphaFoldDB" id="A0A835F3M3"/>
<feature type="compositionally biased region" description="Basic and acidic residues" evidence="11">
    <location>
        <begin position="203"/>
        <end position="212"/>
    </location>
</feature>
<dbReference type="EMBL" id="JACEFO010001644">
    <property type="protein sequence ID" value="KAF8727322.1"/>
    <property type="molecule type" value="Genomic_DNA"/>
</dbReference>
<accession>A0A835F3M3</accession>
<evidence type="ECO:0000256" key="2">
    <source>
        <dbReference type="ARBA" id="ARBA00004123"/>
    </source>
</evidence>
<comment type="caution">
    <text evidence="13">The sequence shown here is derived from an EMBL/GenBank/DDBJ whole genome shotgun (WGS) entry which is preliminary data.</text>
</comment>
<evidence type="ECO:0000256" key="4">
    <source>
        <dbReference type="ARBA" id="ARBA00011726"/>
    </source>
</evidence>
<proteinExistence type="inferred from homology"/>
<dbReference type="InterPro" id="IPR003311">
    <property type="entry name" value="AUX_IAA"/>
</dbReference>
<dbReference type="PANTHER" id="PTHR31734">
    <property type="entry name" value="AUXIN-RESPONSIVE PROTEIN IAA17"/>
    <property type="match status" value="1"/>
</dbReference>
<dbReference type="Proteomes" id="UP000636709">
    <property type="component" value="Unassembled WGS sequence"/>
</dbReference>
<keyword evidence="7 10" id="KW-0804">Transcription</keyword>
<sequence>MEEDSRGRAPSTPQLLNLIQDEGEWKVVREEADGGRSSRTTSYEAQEDTKLELKLGLPGVHDEERQAGPRERLELRQQESCTELSLGCFASHSRLATSTASTTAGAKRGFLATVGAKAQEACSQRHQDKEGCGNELTLGGENMAGERKKGCCPPSSSHDSAAGPVHSSSNPHQGRGAVLPVVGWPPVRSFRRNLTNGSSSKQSPDRQSDELGDKAKLACKRSLLIKINMDGIPIGRKIDLAVYDNYQKLSSAVEELFSGFLEAQKDLDCTESGELGAEEKIFSGLLDGTGEYTLVYEDNGGSRMPVGDLPWNVFLSTAKRLRVLKSSELLHGLVSTMQIQAVICFPLLKSKFYLWLQLCRWNYFIHVIVSVPQSQVSSSFIFSPCLFYRLKLPLVGQWIVDI</sequence>
<evidence type="ECO:0000313" key="14">
    <source>
        <dbReference type="Proteomes" id="UP000636709"/>
    </source>
</evidence>
<evidence type="ECO:0000256" key="9">
    <source>
        <dbReference type="ARBA" id="ARBA00023294"/>
    </source>
</evidence>
<name>A0A835F3M3_9POAL</name>
<comment type="similarity">
    <text evidence="3 10">Belongs to the Aux/IAA family.</text>
</comment>
<feature type="region of interest" description="Disordered" evidence="11">
    <location>
        <begin position="1"/>
        <end position="22"/>
    </location>
</feature>
<dbReference type="GO" id="GO:0009734">
    <property type="term" value="P:auxin-activated signaling pathway"/>
    <property type="evidence" value="ECO:0007669"/>
    <property type="project" value="UniProtKB-UniRule"/>
</dbReference>
<gene>
    <name evidence="13" type="ORF">HU200_018924</name>
</gene>
<evidence type="ECO:0000256" key="3">
    <source>
        <dbReference type="ARBA" id="ARBA00006728"/>
    </source>
</evidence>
<comment type="subcellular location">
    <subcellularLocation>
        <location evidence="2 10">Nucleus</location>
    </subcellularLocation>
</comment>
<feature type="region of interest" description="Disordered" evidence="11">
    <location>
        <begin position="30"/>
        <end position="49"/>
    </location>
</feature>
<feature type="region of interest" description="Disordered" evidence="11">
    <location>
        <begin position="145"/>
        <end position="212"/>
    </location>
</feature>
<evidence type="ECO:0000256" key="6">
    <source>
        <dbReference type="ARBA" id="ARBA00023015"/>
    </source>
</evidence>
<evidence type="ECO:0000256" key="1">
    <source>
        <dbReference type="ARBA" id="ARBA00002159"/>
    </source>
</evidence>
<keyword evidence="8 10" id="KW-0539">Nucleus</keyword>
<dbReference type="InterPro" id="IPR053793">
    <property type="entry name" value="PB1-like"/>
</dbReference>
<comment type="subunit">
    <text evidence="4 10">Homodimers and heterodimers.</text>
</comment>
<comment type="function">
    <text evidence="1 10">Aux/IAA proteins are short-lived transcriptional factors that function as repressors of early auxin response genes at low auxin concentrations.</text>
</comment>
<dbReference type="PROSITE" id="PS51745">
    <property type="entry name" value="PB1"/>
    <property type="match status" value="1"/>
</dbReference>
<dbReference type="SUPFAM" id="SSF54277">
    <property type="entry name" value="CAD &amp; PB1 domains"/>
    <property type="match status" value="1"/>
</dbReference>
<dbReference type="GO" id="GO:0006355">
    <property type="term" value="P:regulation of DNA-templated transcription"/>
    <property type="evidence" value="ECO:0007669"/>
    <property type="project" value="InterPro"/>
</dbReference>
<keyword evidence="9 10" id="KW-0927">Auxin signaling pathway</keyword>